<sequence>MHTITLPKAVCFDLDNTLYSYQPCNKAGMAAVYLKLYKNFSLEESKSSILFSEARKQIKQKLGDTAASHSRLLYFQRMLELMGLNAQVSLVLDLEQTFWRAYLQQAELFAGVKDFIYALRARNIAIAIVSDMTAQIQLRKLMHLDIDGLIDQIITSEETGHDKPHPSMFTLALEKLGTEPAETWMIGDDFERDVQGAIACGMVGVFKGEHAAPAAPKYPDFRVLPSFEYGVKLVEGAGG</sequence>
<dbReference type="AlphaFoldDB" id="A0A4V1CWZ7"/>
<dbReference type="Gene3D" id="3.40.50.1000">
    <property type="entry name" value="HAD superfamily/HAD-like"/>
    <property type="match status" value="1"/>
</dbReference>
<dbReference type="EMBL" id="CP036295">
    <property type="protein sequence ID" value="QCC84460.1"/>
    <property type="molecule type" value="Genomic_DNA"/>
</dbReference>
<dbReference type="Pfam" id="PF00702">
    <property type="entry name" value="Hydrolase"/>
    <property type="match status" value="1"/>
</dbReference>
<accession>A0A4V1CWZ7</accession>
<dbReference type="NCBIfam" id="TIGR01509">
    <property type="entry name" value="HAD-SF-IA-v3"/>
    <property type="match status" value="1"/>
</dbReference>
<keyword evidence="4" id="KW-0460">Magnesium</keyword>
<keyword evidence="3 5" id="KW-0378">Hydrolase</keyword>
<dbReference type="RefSeq" id="WP_136398709.1">
    <property type="nucleotide sequence ID" value="NZ_CP036295.1"/>
</dbReference>
<dbReference type="InterPro" id="IPR036412">
    <property type="entry name" value="HAD-like_sf"/>
</dbReference>
<dbReference type="GO" id="GO:0016791">
    <property type="term" value="F:phosphatase activity"/>
    <property type="evidence" value="ECO:0007669"/>
    <property type="project" value="TreeGrafter"/>
</dbReference>
<dbReference type="SUPFAM" id="SSF56784">
    <property type="entry name" value="HAD-like"/>
    <property type="match status" value="1"/>
</dbReference>
<evidence type="ECO:0000256" key="1">
    <source>
        <dbReference type="ARBA" id="ARBA00001946"/>
    </source>
</evidence>
<evidence type="ECO:0000313" key="5">
    <source>
        <dbReference type="EMBL" id="QCC84460.1"/>
    </source>
</evidence>
<evidence type="ECO:0000313" key="6">
    <source>
        <dbReference type="Proteomes" id="UP000297065"/>
    </source>
</evidence>
<dbReference type="OrthoDB" id="9778019at2"/>
<dbReference type="PANTHER" id="PTHR46470:SF2">
    <property type="entry name" value="GLYCERALDEHYDE 3-PHOSPHATE PHOSPHATASE"/>
    <property type="match status" value="1"/>
</dbReference>
<dbReference type="SFLD" id="SFLDS00003">
    <property type="entry name" value="Haloacid_Dehalogenase"/>
    <property type="match status" value="1"/>
</dbReference>
<dbReference type="NCBIfam" id="TIGR01549">
    <property type="entry name" value="HAD-SF-IA-v1"/>
    <property type="match status" value="1"/>
</dbReference>
<dbReference type="InterPro" id="IPR051400">
    <property type="entry name" value="HAD-like_hydrolase"/>
</dbReference>
<evidence type="ECO:0000256" key="4">
    <source>
        <dbReference type="ARBA" id="ARBA00022842"/>
    </source>
</evidence>
<comment type="cofactor">
    <cofactor evidence="1">
        <name>Mg(2+)</name>
        <dbReference type="ChEBI" id="CHEBI:18420"/>
    </cofactor>
</comment>
<keyword evidence="2" id="KW-0479">Metal-binding</keyword>
<dbReference type="GO" id="GO:0046872">
    <property type="term" value="F:metal ion binding"/>
    <property type="evidence" value="ECO:0007669"/>
    <property type="project" value="UniProtKB-KW"/>
</dbReference>
<dbReference type="PRINTS" id="PR00413">
    <property type="entry name" value="HADHALOGNASE"/>
</dbReference>
<protein>
    <submittedName>
        <fullName evidence="5">HAD family hydrolase</fullName>
    </submittedName>
</protein>
<gene>
    <name evidence="5" type="ORF">DDIC_00910</name>
</gene>
<dbReference type="Gene3D" id="1.20.120.710">
    <property type="entry name" value="Haloacid dehalogenase hydrolase-like domain"/>
    <property type="match status" value="1"/>
</dbReference>
<dbReference type="GO" id="GO:0044281">
    <property type="term" value="P:small molecule metabolic process"/>
    <property type="evidence" value="ECO:0007669"/>
    <property type="project" value="UniProtKB-ARBA"/>
</dbReference>
<evidence type="ECO:0000256" key="3">
    <source>
        <dbReference type="ARBA" id="ARBA00022801"/>
    </source>
</evidence>
<dbReference type="Proteomes" id="UP000297065">
    <property type="component" value="Chromosome"/>
</dbReference>
<proteinExistence type="predicted"/>
<dbReference type="InterPro" id="IPR006439">
    <property type="entry name" value="HAD-SF_hydro_IA"/>
</dbReference>
<evidence type="ECO:0000256" key="2">
    <source>
        <dbReference type="ARBA" id="ARBA00022723"/>
    </source>
</evidence>
<reference evidence="5 6" key="1">
    <citation type="submission" date="2019-02" db="EMBL/GenBank/DDBJ databases">
        <title>Complete Genome Sequence of Desulfovibrio desulfuricans IC1, a Sulfonate Utilizing Anaerobe.</title>
        <authorList>
            <person name="Day L.A."/>
            <person name="De Leon K.B."/>
            <person name="Wall J.D."/>
        </authorList>
    </citation>
    <scope>NUCLEOTIDE SEQUENCE [LARGE SCALE GENOMIC DNA]</scope>
    <source>
        <strain evidence="5 6">IC1</strain>
    </source>
</reference>
<organism evidence="5 6">
    <name type="scientific">Desulfovibrio desulfuricans</name>
    <dbReference type="NCBI Taxonomy" id="876"/>
    <lineage>
        <taxon>Bacteria</taxon>
        <taxon>Pseudomonadati</taxon>
        <taxon>Thermodesulfobacteriota</taxon>
        <taxon>Desulfovibrionia</taxon>
        <taxon>Desulfovibrionales</taxon>
        <taxon>Desulfovibrionaceae</taxon>
        <taxon>Desulfovibrio</taxon>
    </lineage>
</organism>
<name>A0A4V1CWZ7_DESDE</name>
<dbReference type="InterPro" id="IPR023214">
    <property type="entry name" value="HAD_sf"/>
</dbReference>
<dbReference type="SFLD" id="SFLDG01129">
    <property type="entry name" value="C1.5:_HAD__Beta-PGM__Phosphata"/>
    <property type="match status" value="1"/>
</dbReference>
<dbReference type="PANTHER" id="PTHR46470">
    <property type="entry name" value="N-ACYLNEURAMINATE-9-PHOSPHATASE"/>
    <property type="match status" value="1"/>
</dbReference>